<dbReference type="Proteomes" id="UP000316270">
    <property type="component" value="Chromosome 3"/>
</dbReference>
<evidence type="ECO:0000313" key="2">
    <source>
        <dbReference type="EMBL" id="QDS69557.1"/>
    </source>
</evidence>
<feature type="region of interest" description="Disordered" evidence="1">
    <location>
        <begin position="64"/>
        <end position="112"/>
    </location>
</feature>
<gene>
    <name evidence="2" type="ORF">FKW77_007899</name>
</gene>
<reference evidence="2 3" key="1">
    <citation type="submission" date="2019-07" db="EMBL/GenBank/DDBJ databases">
        <title>Finished genome of Venturia effusa.</title>
        <authorList>
            <person name="Young C.A."/>
            <person name="Cox M.P."/>
            <person name="Ganley A.R.D."/>
            <person name="David W.J."/>
        </authorList>
    </citation>
    <scope>NUCLEOTIDE SEQUENCE [LARGE SCALE GENOMIC DNA]</scope>
    <source>
        <strain evidence="3">albino</strain>
    </source>
</reference>
<accession>A0A517L1Q4</accession>
<evidence type="ECO:0000313" key="3">
    <source>
        <dbReference type="Proteomes" id="UP000316270"/>
    </source>
</evidence>
<name>A0A517L1Q4_9PEZI</name>
<organism evidence="2 3">
    <name type="scientific">Venturia effusa</name>
    <dbReference type="NCBI Taxonomy" id="50376"/>
    <lineage>
        <taxon>Eukaryota</taxon>
        <taxon>Fungi</taxon>
        <taxon>Dikarya</taxon>
        <taxon>Ascomycota</taxon>
        <taxon>Pezizomycotina</taxon>
        <taxon>Dothideomycetes</taxon>
        <taxon>Pleosporomycetidae</taxon>
        <taxon>Venturiales</taxon>
        <taxon>Venturiaceae</taxon>
        <taxon>Venturia</taxon>
    </lineage>
</organism>
<dbReference type="AlphaFoldDB" id="A0A517L1Q4"/>
<feature type="compositionally biased region" description="Polar residues" evidence="1">
    <location>
        <begin position="85"/>
        <end position="94"/>
    </location>
</feature>
<sequence length="128" mass="13963">MQGGICYYCDAVRQEQRALADALVPGKYCRRCDWCTTVQFYEAGAELEAQDGLCKVCFEIGQSVGKNEPGSNHDSERNGGKDTSGLGQEQTSSANERRFSAARYHGPPVPYPSPEFVAWLTSAGGYVL</sequence>
<proteinExistence type="predicted"/>
<dbReference type="EMBL" id="CP042187">
    <property type="protein sequence ID" value="QDS69557.1"/>
    <property type="molecule type" value="Genomic_DNA"/>
</dbReference>
<protein>
    <submittedName>
        <fullName evidence="2">Uncharacterized protein</fullName>
    </submittedName>
</protein>
<evidence type="ECO:0000256" key="1">
    <source>
        <dbReference type="SAM" id="MobiDB-lite"/>
    </source>
</evidence>
<keyword evidence="3" id="KW-1185">Reference proteome</keyword>
<feature type="compositionally biased region" description="Basic and acidic residues" evidence="1">
    <location>
        <begin position="71"/>
        <end position="80"/>
    </location>
</feature>